<dbReference type="PANTHER" id="PTHR23033:SF47">
    <property type="entry name" value="APPLE DOMAIN-CONTAINING PROTEIN-RELATED"/>
    <property type="match status" value="1"/>
</dbReference>
<accession>A0ABR0EYQ9</accession>
<dbReference type="Gene3D" id="3.90.550.50">
    <property type="match status" value="1"/>
</dbReference>
<reference evidence="13 14" key="1">
    <citation type="journal article" date="2023" name="G3 (Bethesda)">
        <title>A chromosome-level genome assembly of Zasmidium syzygii isolated from banana leaves.</title>
        <authorList>
            <person name="van Westerhoven A.C."/>
            <person name="Mehrabi R."/>
            <person name="Talebi R."/>
            <person name="Steentjes M.B.F."/>
            <person name="Corcolon B."/>
            <person name="Chong P.A."/>
            <person name="Kema G.H.J."/>
            <person name="Seidl M.F."/>
        </authorList>
    </citation>
    <scope>NUCLEOTIDE SEQUENCE [LARGE SCALE GENOMIC DNA]</scope>
    <source>
        <strain evidence="13 14">P124</strain>
    </source>
</reference>
<evidence type="ECO:0000256" key="9">
    <source>
        <dbReference type="ARBA" id="ARBA00022968"/>
    </source>
</evidence>
<organism evidence="13 14">
    <name type="scientific">Zasmidium cellare</name>
    <name type="common">Wine cellar mold</name>
    <name type="synonym">Racodium cellare</name>
    <dbReference type="NCBI Taxonomy" id="395010"/>
    <lineage>
        <taxon>Eukaryota</taxon>
        <taxon>Fungi</taxon>
        <taxon>Dikarya</taxon>
        <taxon>Ascomycota</taxon>
        <taxon>Pezizomycotina</taxon>
        <taxon>Dothideomycetes</taxon>
        <taxon>Dothideomycetidae</taxon>
        <taxon>Mycosphaerellales</taxon>
        <taxon>Mycosphaerellaceae</taxon>
        <taxon>Zasmidium</taxon>
    </lineage>
</organism>
<dbReference type="PANTHER" id="PTHR23033">
    <property type="entry name" value="BETA1,3-GALACTOSYLTRANSFERASE"/>
    <property type="match status" value="1"/>
</dbReference>
<evidence type="ECO:0000256" key="7">
    <source>
        <dbReference type="ARBA" id="ARBA00022692"/>
    </source>
</evidence>
<evidence type="ECO:0000313" key="13">
    <source>
        <dbReference type="EMBL" id="KAK4506218.1"/>
    </source>
</evidence>
<dbReference type="EMBL" id="JAXOVC010000002">
    <property type="protein sequence ID" value="KAK4506218.1"/>
    <property type="molecule type" value="Genomic_DNA"/>
</dbReference>
<dbReference type="Proteomes" id="UP001305779">
    <property type="component" value="Unassembled WGS sequence"/>
</dbReference>
<evidence type="ECO:0000259" key="12">
    <source>
        <dbReference type="Pfam" id="PF02434"/>
    </source>
</evidence>
<evidence type="ECO:0000256" key="5">
    <source>
        <dbReference type="ARBA" id="ARBA00022676"/>
    </source>
</evidence>
<keyword evidence="5" id="KW-0328">Glycosyltransferase</keyword>
<dbReference type="EC" id="2.4.1.122" evidence="4"/>
<comment type="caution">
    <text evidence="13">The sequence shown here is derived from an EMBL/GenBank/DDBJ whole genome shotgun (WGS) entry which is preliminary data.</text>
</comment>
<dbReference type="InterPro" id="IPR026050">
    <property type="entry name" value="C1GALT1/C1GALT1_chp1"/>
</dbReference>
<dbReference type="InterPro" id="IPR003378">
    <property type="entry name" value="Fringe-like_glycosylTrfase"/>
</dbReference>
<comment type="similarity">
    <text evidence="3">Belongs to the glycosyltransferase 31 family. Beta3-Gal-T subfamily.</text>
</comment>
<evidence type="ECO:0000313" key="14">
    <source>
        <dbReference type="Proteomes" id="UP001305779"/>
    </source>
</evidence>
<evidence type="ECO:0000256" key="2">
    <source>
        <dbReference type="ARBA" id="ARBA00004922"/>
    </source>
</evidence>
<comment type="subcellular location">
    <subcellularLocation>
        <location evidence="1">Membrane</location>
        <topology evidence="1">Single-pass type II membrane protein</topology>
    </subcellularLocation>
</comment>
<name>A0ABR0EYQ9_ZASCE</name>
<protein>
    <recommendedName>
        <fullName evidence="4">N-acetylgalactosaminide beta-1,3-galactosyltransferase</fullName>
        <ecNumber evidence="4">2.4.1.122</ecNumber>
    </recommendedName>
</protein>
<evidence type="ECO:0000256" key="11">
    <source>
        <dbReference type="ARBA" id="ARBA00023136"/>
    </source>
</evidence>
<evidence type="ECO:0000256" key="4">
    <source>
        <dbReference type="ARBA" id="ARBA00012557"/>
    </source>
</evidence>
<feature type="domain" description="Fringe-like glycosyltransferase" evidence="12">
    <location>
        <begin position="187"/>
        <end position="333"/>
    </location>
</feature>
<sequence>MGLYRDARRVLLHTGIVVSLSVLILKTLLGHRSCQLSTIERQIANVQRWHKSNTETLLDLQEMPGDLPTDDAVERLLTSSELSKVVTKELGSAQYPNVPGKEDVLYIIKTGATEALDRLPIHVKTTLQCWPNYMVFSDFAEEIDKITLHDALDDIDLGIRLHHPDFDIWRRLHAGGRQNLTAKDFSGSSTNEVSSKVGGALSNPGWKIDKYKNLPMVEKARHQHSNLKWYIFTDADTFMSPTNLMTWLSKLDHTKPLYLGNPSMIGSQTFGHGGSGYILSAPAMEVVAKKYSEERGYWENFAAQNWAGDHVFGTMLQKRLGIPLTWSYPLLQAESPFALDFMENKYSRKLWCYPAVSYHHASPATIEALWELERRWARTHSSQEPMRHRDVYQLLVEPRLGVSDGQDWDNLSEDTVEARDGADGDKCRKTLLVPKEHMPHFCNSQIRQAKQRGHGIRLAY</sequence>
<evidence type="ECO:0000256" key="8">
    <source>
        <dbReference type="ARBA" id="ARBA00022741"/>
    </source>
</evidence>
<keyword evidence="8" id="KW-0547">Nucleotide-binding</keyword>
<keyword evidence="14" id="KW-1185">Reference proteome</keyword>
<keyword evidence="7" id="KW-0812">Transmembrane</keyword>
<evidence type="ECO:0000256" key="10">
    <source>
        <dbReference type="ARBA" id="ARBA00022989"/>
    </source>
</evidence>
<dbReference type="Pfam" id="PF02434">
    <property type="entry name" value="Fringe"/>
    <property type="match status" value="1"/>
</dbReference>
<gene>
    <name evidence="13" type="ORF">PRZ48_004183</name>
</gene>
<keyword evidence="11" id="KW-0472">Membrane</keyword>
<proteinExistence type="inferred from homology"/>
<comment type="pathway">
    <text evidence="2">Protein modification; protein glycosylation.</text>
</comment>
<keyword evidence="6" id="KW-0808">Transferase</keyword>
<keyword evidence="9" id="KW-0735">Signal-anchor</keyword>
<keyword evidence="10" id="KW-1133">Transmembrane helix</keyword>
<evidence type="ECO:0000256" key="1">
    <source>
        <dbReference type="ARBA" id="ARBA00004606"/>
    </source>
</evidence>
<evidence type="ECO:0000256" key="6">
    <source>
        <dbReference type="ARBA" id="ARBA00022679"/>
    </source>
</evidence>
<evidence type="ECO:0000256" key="3">
    <source>
        <dbReference type="ARBA" id="ARBA00006462"/>
    </source>
</evidence>